<keyword evidence="3" id="KW-0694">RNA-binding</keyword>
<reference evidence="7 8" key="1">
    <citation type="submission" date="2020-08" db="EMBL/GenBank/DDBJ databases">
        <title>Genome public.</title>
        <authorList>
            <person name="Liu C."/>
            <person name="Sun Q."/>
        </authorList>
    </citation>
    <scope>NUCLEOTIDE SEQUENCE [LARGE SCALE GENOMIC DNA]</scope>
    <source>
        <strain evidence="7 8">New-7</strain>
    </source>
</reference>
<feature type="domain" description="RNA-binding S4" evidence="6">
    <location>
        <begin position="258"/>
        <end position="319"/>
    </location>
</feature>
<dbReference type="CDD" id="cd00165">
    <property type="entry name" value="S4"/>
    <property type="match status" value="1"/>
</dbReference>
<feature type="compositionally biased region" description="Basic and acidic residues" evidence="5">
    <location>
        <begin position="194"/>
        <end position="251"/>
    </location>
</feature>
<evidence type="ECO:0000256" key="4">
    <source>
        <dbReference type="RuleBase" id="RU003887"/>
    </source>
</evidence>
<feature type="compositionally biased region" description="Basic residues" evidence="5">
    <location>
        <begin position="48"/>
        <end position="57"/>
    </location>
</feature>
<evidence type="ECO:0000256" key="5">
    <source>
        <dbReference type="SAM" id="MobiDB-lite"/>
    </source>
</evidence>
<dbReference type="PROSITE" id="PS01149">
    <property type="entry name" value="PSI_RSU"/>
    <property type="match status" value="1"/>
</dbReference>
<dbReference type="Gene3D" id="3.30.70.1560">
    <property type="entry name" value="Alpha-L RNA-binding motif"/>
    <property type="match status" value="1"/>
</dbReference>
<dbReference type="PANTHER" id="PTHR47683">
    <property type="entry name" value="PSEUDOURIDINE SYNTHASE FAMILY PROTEIN-RELATED"/>
    <property type="match status" value="1"/>
</dbReference>
<evidence type="ECO:0000259" key="6">
    <source>
        <dbReference type="SMART" id="SM00363"/>
    </source>
</evidence>
<feature type="compositionally biased region" description="Basic and acidic residues" evidence="5">
    <location>
        <begin position="107"/>
        <end position="187"/>
    </location>
</feature>
<dbReference type="NCBIfam" id="TIGR00093">
    <property type="entry name" value="pseudouridine synthase"/>
    <property type="match status" value="1"/>
</dbReference>
<dbReference type="InterPro" id="IPR050343">
    <property type="entry name" value="RsuA_PseudoU_synthase"/>
</dbReference>
<dbReference type="PROSITE" id="PS50889">
    <property type="entry name" value="S4"/>
    <property type="match status" value="1"/>
</dbReference>
<dbReference type="InterPro" id="IPR000748">
    <property type="entry name" value="PsdUridine_synth_RsuA/RluB/E/F"/>
</dbReference>
<keyword evidence="8" id="KW-1185">Reference proteome</keyword>
<accession>A0ABR7CPR7</accession>
<feature type="compositionally biased region" description="Basic and acidic residues" evidence="5">
    <location>
        <begin position="84"/>
        <end position="100"/>
    </location>
</feature>
<dbReference type="Gene3D" id="3.10.290.10">
    <property type="entry name" value="RNA-binding S4 domain"/>
    <property type="match status" value="1"/>
</dbReference>
<dbReference type="EMBL" id="JACOOK010000007">
    <property type="protein sequence ID" value="MBC5617672.1"/>
    <property type="molecule type" value="Genomic_DNA"/>
</dbReference>
<dbReference type="PANTHER" id="PTHR47683:SF2">
    <property type="entry name" value="RNA-BINDING S4 DOMAIN-CONTAINING PROTEIN"/>
    <property type="match status" value="1"/>
</dbReference>
<dbReference type="InterPro" id="IPR020094">
    <property type="entry name" value="TruA/RsuA/RluB/E/F_N"/>
</dbReference>
<dbReference type="Gene3D" id="3.30.70.580">
    <property type="entry name" value="Pseudouridine synthase I, catalytic domain, N-terminal subdomain"/>
    <property type="match status" value="1"/>
</dbReference>
<dbReference type="EC" id="5.4.99.-" evidence="4"/>
<name>A0ABR7CPR7_9BACT</name>
<dbReference type="InterPro" id="IPR020103">
    <property type="entry name" value="PsdUridine_synth_cat_dom_sf"/>
</dbReference>
<dbReference type="InterPro" id="IPR042092">
    <property type="entry name" value="PsdUridine_s_RsuA/RluB/E/F_cat"/>
</dbReference>
<protein>
    <recommendedName>
        <fullName evidence="4">Pseudouridine synthase</fullName>
        <ecNumber evidence="4">5.4.99.-</ecNumber>
    </recommendedName>
</protein>
<dbReference type="RefSeq" id="WP_118655364.1">
    <property type="nucleotide sequence ID" value="NZ_JACOOK010000007.1"/>
</dbReference>
<gene>
    <name evidence="7" type="ORF">H8S08_11720</name>
</gene>
<sequence>MKPFDPKNRKGAYGDSPRRDRSGDSFNREDSRSSSHREDALSSFSKDKRPRISRPTKPHGASSDNPYDRRGDEQRRSFNPNFTKDNRLKSGSRDRDDRPYGKPKYGANRDDRYNRENRGDRFDKDDRYRKNDRFEREDRPQRDGNRYNKDDRFNRNDRPDRFDKDDRYRKNDRPEREDRPWRKDDRPSGPYKPQRRDESQPYGERPRFQKDGDRKGGFGKKWDRSDSSRGARTHDSRFKKDRKEDYPRYDAPKPQGAIRLNRFIANSGICSRREADDLITAGVVAVNGKIVTELGTKVNPEDEVRFNGEIVKGEKKVYILMNKPKGFVTSVEDPHSDKTVMDLIKGACTERVYPVGRLDKNSVGVLLFTNDGDLTRKLTHPSYNKQKIYQVTLDKPLSEEDMTKIAEGITLEDGPIFADEVSYVSENRKEVGIEIHSGKNRIVRRIFESLGYSVQKLDRVYFAGLTKKRLKRGGWRFLSPREVSMLKSGEYE</sequence>
<evidence type="ECO:0000256" key="1">
    <source>
        <dbReference type="ARBA" id="ARBA00008348"/>
    </source>
</evidence>
<evidence type="ECO:0000256" key="3">
    <source>
        <dbReference type="PROSITE-ProRule" id="PRU00182"/>
    </source>
</evidence>
<dbReference type="SUPFAM" id="SSF55174">
    <property type="entry name" value="Alpha-L RNA-binding motif"/>
    <property type="match status" value="1"/>
</dbReference>
<keyword evidence="2 4" id="KW-0413">Isomerase</keyword>
<dbReference type="Proteomes" id="UP000636891">
    <property type="component" value="Unassembled WGS sequence"/>
</dbReference>
<feature type="compositionally biased region" description="Basic and acidic residues" evidence="5">
    <location>
        <begin position="66"/>
        <end position="76"/>
    </location>
</feature>
<feature type="region of interest" description="Disordered" evidence="5">
    <location>
        <begin position="1"/>
        <end position="253"/>
    </location>
</feature>
<dbReference type="InterPro" id="IPR036986">
    <property type="entry name" value="S4_RNA-bd_sf"/>
</dbReference>
<feature type="compositionally biased region" description="Basic and acidic residues" evidence="5">
    <location>
        <begin position="16"/>
        <end position="40"/>
    </location>
</feature>
<comment type="caution">
    <text evidence="7">The sequence shown here is derived from an EMBL/GenBank/DDBJ whole genome shotgun (WGS) entry which is preliminary data.</text>
</comment>
<dbReference type="CDD" id="cd02870">
    <property type="entry name" value="PseudoU_synth_RsuA_like"/>
    <property type="match status" value="1"/>
</dbReference>
<dbReference type="SMART" id="SM00363">
    <property type="entry name" value="S4"/>
    <property type="match status" value="1"/>
</dbReference>
<dbReference type="Pfam" id="PF01479">
    <property type="entry name" value="S4"/>
    <property type="match status" value="1"/>
</dbReference>
<dbReference type="SUPFAM" id="SSF55120">
    <property type="entry name" value="Pseudouridine synthase"/>
    <property type="match status" value="1"/>
</dbReference>
<dbReference type="Pfam" id="PF00849">
    <property type="entry name" value="PseudoU_synth_2"/>
    <property type="match status" value="1"/>
</dbReference>
<proteinExistence type="inferred from homology"/>
<dbReference type="InterPro" id="IPR006145">
    <property type="entry name" value="PsdUridine_synth_RsuA/RluA"/>
</dbReference>
<dbReference type="InterPro" id="IPR018496">
    <property type="entry name" value="PsdUridine_synth_RsuA/RluB_CS"/>
</dbReference>
<evidence type="ECO:0000313" key="8">
    <source>
        <dbReference type="Proteomes" id="UP000636891"/>
    </source>
</evidence>
<dbReference type="InterPro" id="IPR002942">
    <property type="entry name" value="S4_RNA-bd"/>
</dbReference>
<organism evidence="7 8">
    <name type="scientific">Alistipes hominis</name>
    <dbReference type="NCBI Taxonomy" id="2763015"/>
    <lineage>
        <taxon>Bacteria</taxon>
        <taxon>Pseudomonadati</taxon>
        <taxon>Bacteroidota</taxon>
        <taxon>Bacteroidia</taxon>
        <taxon>Bacteroidales</taxon>
        <taxon>Rikenellaceae</taxon>
        <taxon>Alistipes</taxon>
    </lineage>
</organism>
<comment type="similarity">
    <text evidence="1 4">Belongs to the pseudouridine synthase RsuA family.</text>
</comment>
<evidence type="ECO:0000313" key="7">
    <source>
        <dbReference type="EMBL" id="MBC5617672.1"/>
    </source>
</evidence>
<evidence type="ECO:0000256" key="2">
    <source>
        <dbReference type="ARBA" id="ARBA00023235"/>
    </source>
</evidence>